<protein>
    <recommendedName>
        <fullName evidence="4">Sterile alpha motif domain-containing protein 3</fullName>
    </recommendedName>
</protein>
<dbReference type="PANTHER" id="PTHR31025">
    <property type="entry name" value="SI:CH211-196P9.1-RELATED"/>
    <property type="match status" value="1"/>
</dbReference>
<accession>A0A9W7TLV0</accession>
<proteinExistence type="predicted"/>
<dbReference type="PANTHER" id="PTHR31025:SF25">
    <property type="entry name" value="ZINC FINGER (C2H2)-60"/>
    <property type="match status" value="1"/>
</dbReference>
<dbReference type="EMBL" id="JAFHDT010000016">
    <property type="protein sequence ID" value="KAI7798743.1"/>
    <property type="molecule type" value="Genomic_DNA"/>
</dbReference>
<reference evidence="2" key="1">
    <citation type="submission" date="2021-02" db="EMBL/GenBank/DDBJ databases">
        <title>Comparative genomics reveals that relaxation of natural selection precedes convergent phenotypic evolution of cavefish.</title>
        <authorList>
            <person name="Peng Z."/>
        </authorList>
    </citation>
    <scope>NUCLEOTIDE SEQUENCE</scope>
    <source>
        <tissue evidence="2">Muscle</tissue>
    </source>
</reference>
<feature type="region of interest" description="Disordered" evidence="1">
    <location>
        <begin position="152"/>
        <end position="175"/>
    </location>
</feature>
<organism evidence="2 3">
    <name type="scientific">Triplophysa rosa</name>
    <name type="common">Cave loach</name>
    <dbReference type="NCBI Taxonomy" id="992332"/>
    <lineage>
        <taxon>Eukaryota</taxon>
        <taxon>Metazoa</taxon>
        <taxon>Chordata</taxon>
        <taxon>Craniata</taxon>
        <taxon>Vertebrata</taxon>
        <taxon>Euteleostomi</taxon>
        <taxon>Actinopterygii</taxon>
        <taxon>Neopterygii</taxon>
        <taxon>Teleostei</taxon>
        <taxon>Ostariophysi</taxon>
        <taxon>Cypriniformes</taxon>
        <taxon>Nemacheilidae</taxon>
        <taxon>Triplophysa</taxon>
    </lineage>
</organism>
<dbReference type="AlphaFoldDB" id="A0A9W7TLV0"/>
<sequence length="1036" mass="116894">MQKYKVHWILLYGLELIYGLELTDIKTFGYEVILAPLVKDIELLEKQGIYVQKLGASITVPRETMLFRVNITPDDIRRVSVESLPETVDELVNILRQELGLQGDFILQFEDPEFQNELCNLSNMSDLPQGRATLKVIQKGAVVTASGNQISDSSIDTDLPHTPASHTQKWPDPFPVPTLSSSTELQLKQGNDAYSKNGSLLNITREMKSDILDKLAEAIYAIKAYPNNNEYNAVAKALVEKHPCLKEPGPTACGWSGWNFSLKFKMGNFRQKLRISGCAELSVNCRETSDSGDKTRVTKKARKSEVNFLPNLPTGKSFDSLEVDRCALENEMKKKKVAWKQVDALMDNTFSLRRKEVISEVPLVKDVKKRWPALFTQRQVAAEFRRIMAKDLGKAFFDGLDEYVPTFLQLYRERCSGDGALKCLVESLDADNSNQRRREVVLLGLPHYVREQPSKFLKNCEPLDEDDVVKGMDVGLLIVSEENPGDLLPKEIIDVAIVLEEQIVIDDLKDVSQGFAHLMGLLYVLNISYPKELKYTFEVVQKVIMKIGGDTCSSRVHAVRKKLLLKNQFSPPYLSIDVLKYKVHWILLYGLELIYGLELTDIKTFGYEVILAPLVKDIELLEKQGIYVQKLGASITVPRETMLFRVIITPDDIRRVSVESLPETVDELVNILRQELGLQGDFILQFEDPEFQNELCNLSNMSDLPQGRATLKVIQKGAVVTASGNQISDSSIDTDLPHTPASHTQKWPDPFPVPTFSSSTELQLKQGNDAYSKNGSLLNITREMKSDILDKLAEAIYAIKAYPNNNEYNAVAKALVEKHPCLKEPGPTACGWSGWNFSLKFKMGNFRQKLRISGCAELSVNCRETSDSGDKTRVTKKARKSEVNFLPNLPTGKSFDSLEVDRCALENEMKKKKVAWKQVDALMDNTFSLRRKEVISEVPLVKDVKKRWPALFTQRQVAAEFRRIMAKDLGKAFFDGLDEYVPTFLQLYRERCSGDGALKCLVESLDADTAMQPNFKALKVSKDIVEIVHVTPMVYV</sequence>
<name>A0A9W7TLV0_TRIRA</name>
<evidence type="ECO:0000256" key="1">
    <source>
        <dbReference type="SAM" id="MobiDB-lite"/>
    </source>
</evidence>
<keyword evidence="3" id="KW-1185">Reference proteome</keyword>
<evidence type="ECO:0000313" key="2">
    <source>
        <dbReference type="EMBL" id="KAI7798743.1"/>
    </source>
</evidence>
<evidence type="ECO:0008006" key="4">
    <source>
        <dbReference type="Google" id="ProtNLM"/>
    </source>
</evidence>
<gene>
    <name evidence="2" type="ORF">IRJ41_015187</name>
</gene>
<dbReference type="Proteomes" id="UP001059041">
    <property type="component" value="Linkage Group LG16"/>
</dbReference>
<evidence type="ECO:0000313" key="3">
    <source>
        <dbReference type="Proteomes" id="UP001059041"/>
    </source>
</evidence>
<comment type="caution">
    <text evidence="2">The sequence shown here is derived from an EMBL/GenBank/DDBJ whole genome shotgun (WGS) entry which is preliminary data.</text>
</comment>